<organism evidence="1 2">
    <name type="scientific">Amphibiibacter pelophylacis</name>
    <dbReference type="NCBI Taxonomy" id="1799477"/>
    <lineage>
        <taxon>Bacteria</taxon>
        <taxon>Pseudomonadati</taxon>
        <taxon>Pseudomonadota</taxon>
        <taxon>Betaproteobacteria</taxon>
        <taxon>Burkholderiales</taxon>
        <taxon>Sphaerotilaceae</taxon>
        <taxon>Amphibiibacter</taxon>
    </lineage>
</organism>
<accession>A0ACC6P367</accession>
<dbReference type="Proteomes" id="UP001364695">
    <property type="component" value="Unassembled WGS sequence"/>
</dbReference>
<dbReference type="EMBL" id="JAWDIE010000013">
    <property type="protein sequence ID" value="MEJ7138652.1"/>
    <property type="molecule type" value="Genomic_DNA"/>
</dbReference>
<gene>
    <name evidence="1" type="primary">rbsC</name>
    <name evidence="1" type="ORF">RV045_09475</name>
</gene>
<comment type="caution">
    <text evidence="1">The sequence shown here is derived from an EMBL/GenBank/DDBJ whole genome shotgun (WGS) entry which is preliminary data.</text>
</comment>
<evidence type="ECO:0000313" key="2">
    <source>
        <dbReference type="Proteomes" id="UP001364695"/>
    </source>
</evidence>
<sequence length="312" mass="32246">MFTENQRLLLQRFAPLIALVLLCVALTGLSPDFMTVGNWLNVLRQVSVNALIACGMTLVILLGGIDLSVGAILGLSSIVVGLMIQSGMDPMLATALGVLCGGLLGAFNGVLVTAGRVAPFIATLGTMTVLRGVSLVLSNGSPVTGLSSPFFDSLGGGYLFGVVPTPVLWLVLVFAVFIFVLRKTLLGRHIYACGGNEQAARLSGVRVTRVKIWVYTLSGVLSAWAGIVLTSRLGSAQPTAGSGYELDAIAAVVLGGTSLSGGRGWVIGTLIGALLIGVLNNGLNLLGVPAFYQQVIKGAVILLAVLADRRSK</sequence>
<proteinExistence type="predicted"/>
<evidence type="ECO:0000313" key="1">
    <source>
        <dbReference type="EMBL" id="MEJ7138652.1"/>
    </source>
</evidence>
<keyword evidence="2" id="KW-1185">Reference proteome</keyword>
<reference evidence="1" key="1">
    <citation type="submission" date="2023-10" db="EMBL/GenBank/DDBJ databases">
        <title>Amphibacter perezi, gen. nov., sp. nov. a novel taxa of the family Comamonadaceae, class Betaproteobacteria isolated from the skin microbiota of Pelophylax perezi from different populations.</title>
        <authorList>
            <person name="Costa S."/>
            <person name="Proenca D.N."/>
            <person name="Lopes I."/>
            <person name="Morais P.V."/>
        </authorList>
    </citation>
    <scope>NUCLEOTIDE SEQUENCE</scope>
    <source>
        <strain evidence="1">SL12-8</strain>
    </source>
</reference>
<name>A0ACC6P367_9BURK</name>
<protein>
    <submittedName>
        <fullName evidence="1">Ribose ABC transporter permease</fullName>
    </submittedName>
</protein>